<proteinExistence type="predicted"/>
<dbReference type="AlphaFoldDB" id="A0A8J6JZ34"/>
<organism evidence="1 2">
    <name type="scientific">Eleutherodactylus coqui</name>
    <name type="common">Puerto Rican coqui</name>
    <dbReference type="NCBI Taxonomy" id="57060"/>
    <lineage>
        <taxon>Eukaryota</taxon>
        <taxon>Metazoa</taxon>
        <taxon>Chordata</taxon>
        <taxon>Craniata</taxon>
        <taxon>Vertebrata</taxon>
        <taxon>Euteleostomi</taxon>
        <taxon>Amphibia</taxon>
        <taxon>Batrachia</taxon>
        <taxon>Anura</taxon>
        <taxon>Neobatrachia</taxon>
        <taxon>Hyloidea</taxon>
        <taxon>Eleutherodactylidae</taxon>
        <taxon>Eleutherodactylinae</taxon>
        <taxon>Eleutherodactylus</taxon>
        <taxon>Eleutherodactylus</taxon>
    </lineage>
</organism>
<evidence type="ECO:0000313" key="1">
    <source>
        <dbReference type="EMBL" id="KAG9469264.1"/>
    </source>
</evidence>
<dbReference type="EMBL" id="WNTK01000583">
    <property type="protein sequence ID" value="KAG9469264.1"/>
    <property type="molecule type" value="Genomic_DNA"/>
</dbReference>
<sequence>MHFGLTIKTILVKDEEIRSHTKFLNDRWKDNIMTLPNTQKIHRVVMNSTDELLVGDFVKVTFRSDKSSKVYCAIITDIDGEAYEVDCLHKQDQDGAVFGHPNVKG</sequence>
<keyword evidence="2" id="KW-1185">Reference proteome</keyword>
<evidence type="ECO:0000313" key="2">
    <source>
        <dbReference type="Proteomes" id="UP000770717"/>
    </source>
</evidence>
<dbReference type="Proteomes" id="UP000770717">
    <property type="component" value="Unassembled WGS sequence"/>
</dbReference>
<gene>
    <name evidence="1" type="ORF">GDO78_020933</name>
</gene>
<accession>A0A8J6JZ34</accession>
<comment type="caution">
    <text evidence="1">The sequence shown here is derived from an EMBL/GenBank/DDBJ whole genome shotgun (WGS) entry which is preliminary data.</text>
</comment>
<protein>
    <submittedName>
        <fullName evidence="1">Uncharacterized protein</fullName>
    </submittedName>
</protein>
<name>A0A8J6JZ34_ELECQ</name>
<reference evidence="1" key="1">
    <citation type="thesis" date="2020" institute="ProQuest LLC" country="789 East Eisenhower Parkway, Ann Arbor, MI, USA">
        <title>Comparative Genomics and Chromosome Evolution.</title>
        <authorList>
            <person name="Mudd A.B."/>
        </authorList>
    </citation>
    <scope>NUCLEOTIDE SEQUENCE</scope>
    <source>
        <strain evidence="1">HN-11 Male</strain>
        <tissue evidence="1">Kidney and liver</tissue>
    </source>
</reference>